<evidence type="ECO:0000313" key="5">
    <source>
        <dbReference type="Proteomes" id="UP000054279"/>
    </source>
</evidence>
<dbReference type="Proteomes" id="UP000054279">
    <property type="component" value="Unassembled WGS sequence"/>
</dbReference>
<protein>
    <recommendedName>
        <fullName evidence="3">AB hydrolase-1 domain-containing protein</fullName>
    </recommendedName>
</protein>
<feature type="non-terminal residue" evidence="4">
    <location>
        <position position="1"/>
    </location>
</feature>
<comment type="similarity">
    <text evidence="1">Belongs to the peptidase S33 family.</text>
</comment>
<accession>A0A0C9VY77</accession>
<name>A0A0C9VY77_SPHS4</name>
<gene>
    <name evidence="4" type="ORF">M422DRAFT_169269</name>
</gene>
<dbReference type="OrthoDB" id="425534at2759"/>
<dbReference type="PANTHER" id="PTHR43248:SF25">
    <property type="entry name" value="AB HYDROLASE-1 DOMAIN-CONTAINING PROTEIN-RELATED"/>
    <property type="match status" value="1"/>
</dbReference>
<keyword evidence="5" id="KW-1185">Reference proteome</keyword>
<dbReference type="EMBL" id="KN837120">
    <property type="protein sequence ID" value="KIJ43920.1"/>
    <property type="molecule type" value="Genomic_DNA"/>
</dbReference>
<dbReference type="HOGENOM" id="CLU_013364_2_0_1"/>
<dbReference type="AlphaFoldDB" id="A0A0C9VY77"/>
<evidence type="ECO:0000259" key="3">
    <source>
        <dbReference type="Pfam" id="PF00561"/>
    </source>
</evidence>
<evidence type="ECO:0000256" key="2">
    <source>
        <dbReference type="ARBA" id="ARBA00022801"/>
    </source>
</evidence>
<dbReference type="GO" id="GO:0016787">
    <property type="term" value="F:hydrolase activity"/>
    <property type="evidence" value="ECO:0007669"/>
    <property type="project" value="UniProtKB-KW"/>
</dbReference>
<organism evidence="4 5">
    <name type="scientific">Sphaerobolus stellatus (strain SS14)</name>
    <dbReference type="NCBI Taxonomy" id="990650"/>
    <lineage>
        <taxon>Eukaryota</taxon>
        <taxon>Fungi</taxon>
        <taxon>Dikarya</taxon>
        <taxon>Basidiomycota</taxon>
        <taxon>Agaricomycotina</taxon>
        <taxon>Agaricomycetes</taxon>
        <taxon>Phallomycetidae</taxon>
        <taxon>Geastrales</taxon>
        <taxon>Sphaerobolaceae</taxon>
        <taxon>Sphaerobolus</taxon>
    </lineage>
</organism>
<feature type="domain" description="AB hydrolase-1" evidence="3">
    <location>
        <begin position="56"/>
        <end position="190"/>
    </location>
</feature>
<dbReference type="InterPro" id="IPR051601">
    <property type="entry name" value="Serine_prot/Carboxylest_S33"/>
</dbReference>
<evidence type="ECO:0000313" key="4">
    <source>
        <dbReference type="EMBL" id="KIJ43920.1"/>
    </source>
</evidence>
<keyword evidence="2" id="KW-0378">Hydrolase</keyword>
<dbReference type="InterPro" id="IPR029058">
    <property type="entry name" value="AB_hydrolase_fold"/>
</dbReference>
<reference evidence="4 5" key="1">
    <citation type="submission" date="2014-06" db="EMBL/GenBank/DDBJ databases">
        <title>Evolutionary Origins and Diversification of the Mycorrhizal Mutualists.</title>
        <authorList>
            <consortium name="DOE Joint Genome Institute"/>
            <consortium name="Mycorrhizal Genomics Consortium"/>
            <person name="Kohler A."/>
            <person name="Kuo A."/>
            <person name="Nagy L.G."/>
            <person name="Floudas D."/>
            <person name="Copeland A."/>
            <person name="Barry K.W."/>
            <person name="Cichocki N."/>
            <person name="Veneault-Fourrey C."/>
            <person name="LaButti K."/>
            <person name="Lindquist E.A."/>
            <person name="Lipzen A."/>
            <person name="Lundell T."/>
            <person name="Morin E."/>
            <person name="Murat C."/>
            <person name="Riley R."/>
            <person name="Ohm R."/>
            <person name="Sun H."/>
            <person name="Tunlid A."/>
            <person name="Henrissat B."/>
            <person name="Grigoriev I.V."/>
            <person name="Hibbett D.S."/>
            <person name="Martin F."/>
        </authorList>
    </citation>
    <scope>NUCLEOTIDE SEQUENCE [LARGE SCALE GENOMIC DNA]</scope>
    <source>
        <strain evidence="4 5">SS14</strain>
    </source>
</reference>
<dbReference type="PANTHER" id="PTHR43248">
    <property type="entry name" value="2-SUCCINYL-6-HYDROXY-2,4-CYCLOHEXADIENE-1-CARBOXYLATE SYNTHASE"/>
    <property type="match status" value="1"/>
</dbReference>
<proteinExistence type="inferred from homology"/>
<dbReference type="InterPro" id="IPR000073">
    <property type="entry name" value="AB_hydrolase_1"/>
</dbReference>
<sequence>IKPSRELVWLPCAENRECARFKVPMDHTNPSDDMVVIAMIRVRAKVSPTSKDYRGPIFLNPGGPGSSGVQFIDRLGEDMQDLLGGEYDIVGFDPRGVGQTTPRVSLFNDKFERAFWEHDEPSTVNASTGSLAKAYSRSILLGEIAARTINYTGQYVSTAMVARDMLAIIRAHDRDKLLYWGFSYGTALGAT</sequence>
<dbReference type="Pfam" id="PF00561">
    <property type="entry name" value="Abhydrolase_1"/>
    <property type="match status" value="1"/>
</dbReference>
<dbReference type="Gene3D" id="3.40.50.1820">
    <property type="entry name" value="alpha/beta hydrolase"/>
    <property type="match status" value="1"/>
</dbReference>
<evidence type="ECO:0000256" key="1">
    <source>
        <dbReference type="ARBA" id="ARBA00010088"/>
    </source>
</evidence>
<dbReference type="SUPFAM" id="SSF53474">
    <property type="entry name" value="alpha/beta-Hydrolases"/>
    <property type="match status" value="1"/>
</dbReference>